<dbReference type="PANTHER" id="PTHR33373">
    <property type="entry name" value="OS07G0479600 PROTEIN"/>
    <property type="match status" value="1"/>
</dbReference>
<dbReference type="Pfam" id="PF13259">
    <property type="entry name" value="clamp_Gag1-like"/>
    <property type="match status" value="1"/>
</dbReference>
<gene>
    <name evidence="3" type="ORF">SELMODRAFT_156204</name>
</gene>
<dbReference type="OrthoDB" id="1896025at2759"/>
<dbReference type="STRING" id="88036.D8SKM1"/>
<dbReference type="Gramene" id="EFJ15005">
    <property type="protein sequence ID" value="EFJ15005"/>
    <property type="gene ID" value="SELMODRAFT_156204"/>
</dbReference>
<dbReference type="eggNOG" id="ENOG502RYC9">
    <property type="taxonomic scope" value="Eukaryota"/>
</dbReference>
<feature type="region of interest" description="Disordered" evidence="1">
    <location>
        <begin position="35"/>
        <end position="89"/>
    </location>
</feature>
<dbReference type="KEGG" id="smo:SELMODRAFT_156204"/>
<feature type="compositionally biased region" description="Low complexity" evidence="1">
    <location>
        <begin position="61"/>
        <end position="88"/>
    </location>
</feature>
<dbReference type="PANTHER" id="PTHR33373:SF1">
    <property type="entry name" value="DUF4050 DOMAIN-CONTAINING PROTEIN"/>
    <property type="match status" value="1"/>
</dbReference>
<dbReference type="OMA" id="CEIENSP"/>
<dbReference type="AlphaFoldDB" id="D8SKM1"/>
<dbReference type="HOGENOM" id="CLU_096646_3_0_1"/>
<proteinExistence type="predicted"/>
<name>D8SKM1_SELML</name>
<feature type="compositionally biased region" description="Basic residues" evidence="1">
    <location>
        <begin position="42"/>
        <end position="53"/>
    </location>
</feature>
<accession>D8SKM1</accession>
<evidence type="ECO:0000256" key="1">
    <source>
        <dbReference type="SAM" id="MobiDB-lite"/>
    </source>
</evidence>
<protein>
    <recommendedName>
        <fullName evidence="2">Gag1-like clamp domain-containing protein</fullName>
    </recommendedName>
</protein>
<dbReference type="Proteomes" id="UP000001514">
    <property type="component" value="Unassembled WGS sequence"/>
</dbReference>
<dbReference type="FunCoup" id="D8SKM1">
    <property type="interactions" value="935"/>
</dbReference>
<feature type="domain" description="Gag1-like clamp" evidence="2">
    <location>
        <begin position="67"/>
        <end position="186"/>
    </location>
</feature>
<evidence type="ECO:0000259" key="2">
    <source>
        <dbReference type="Pfam" id="PF13259"/>
    </source>
</evidence>
<evidence type="ECO:0000313" key="3">
    <source>
        <dbReference type="EMBL" id="EFJ15005.1"/>
    </source>
</evidence>
<reference evidence="3 4" key="1">
    <citation type="journal article" date="2011" name="Science">
        <title>The Selaginella genome identifies genetic changes associated with the evolution of vascular plants.</title>
        <authorList>
            <person name="Banks J.A."/>
            <person name="Nishiyama T."/>
            <person name="Hasebe M."/>
            <person name="Bowman J.L."/>
            <person name="Gribskov M."/>
            <person name="dePamphilis C."/>
            <person name="Albert V.A."/>
            <person name="Aono N."/>
            <person name="Aoyama T."/>
            <person name="Ambrose B.A."/>
            <person name="Ashton N.W."/>
            <person name="Axtell M.J."/>
            <person name="Barker E."/>
            <person name="Barker M.S."/>
            <person name="Bennetzen J.L."/>
            <person name="Bonawitz N.D."/>
            <person name="Chapple C."/>
            <person name="Cheng C."/>
            <person name="Correa L.G."/>
            <person name="Dacre M."/>
            <person name="DeBarry J."/>
            <person name="Dreyer I."/>
            <person name="Elias M."/>
            <person name="Engstrom E.M."/>
            <person name="Estelle M."/>
            <person name="Feng L."/>
            <person name="Finet C."/>
            <person name="Floyd S.K."/>
            <person name="Frommer W.B."/>
            <person name="Fujita T."/>
            <person name="Gramzow L."/>
            <person name="Gutensohn M."/>
            <person name="Harholt J."/>
            <person name="Hattori M."/>
            <person name="Heyl A."/>
            <person name="Hirai T."/>
            <person name="Hiwatashi Y."/>
            <person name="Ishikawa M."/>
            <person name="Iwata M."/>
            <person name="Karol K.G."/>
            <person name="Koehler B."/>
            <person name="Kolukisaoglu U."/>
            <person name="Kubo M."/>
            <person name="Kurata T."/>
            <person name="Lalonde S."/>
            <person name="Li K."/>
            <person name="Li Y."/>
            <person name="Litt A."/>
            <person name="Lyons E."/>
            <person name="Manning G."/>
            <person name="Maruyama T."/>
            <person name="Michael T.P."/>
            <person name="Mikami K."/>
            <person name="Miyazaki S."/>
            <person name="Morinaga S."/>
            <person name="Murata T."/>
            <person name="Mueller-Roeber B."/>
            <person name="Nelson D.R."/>
            <person name="Obara M."/>
            <person name="Oguri Y."/>
            <person name="Olmstead R.G."/>
            <person name="Onodera N."/>
            <person name="Petersen B.L."/>
            <person name="Pils B."/>
            <person name="Prigge M."/>
            <person name="Rensing S.A."/>
            <person name="Riano-Pachon D.M."/>
            <person name="Roberts A.W."/>
            <person name="Sato Y."/>
            <person name="Scheller H.V."/>
            <person name="Schulz B."/>
            <person name="Schulz C."/>
            <person name="Shakirov E.V."/>
            <person name="Shibagaki N."/>
            <person name="Shinohara N."/>
            <person name="Shippen D.E."/>
            <person name="Soerensen I."/>
            <person name="Sotooka R."/>
            <person name="Sugimoto N."/>
            <person name="Sugita M."/>
            <person name="Sumikawa N."/>
            <person name="Tanurdzic M."/>
            <person name="Theissen G."/>
            <person name="Ulvskov P."/>
            <person name="Wakazuki S."/>
            <person name="Weng J.K."/>
            <person name="Willats W.W."/>
            <person name="Wipf D."/>
            <person name="Wolf P.G."/>
            <person name="Yang L."/>
            <person name="Zimmer A.D."/>
            <person name="Zhu Q."/>
            <person name="Mitros T."/>
            <person name="Hellsten U."/>
            <person name="Loque D."/>
            <person name="Otillar R."/>
            <person name="Salamov A."/>
            <person name="Schmutz J."/>
            <person name="Shapiro H."/>
            <person name="Lindquist E."/>
            <person name="Lucas S."/>
            <person name="Rokhsar D."/>
            <person name="Grigoriev I.V."/>
        </authorList>
    </citation>
    <scope>NUCLEOTIDE SEQUENCE [LARGE SCALE GENOMIC DNA]</scope>
</reference>
<dbReference type="EMBL" id="GL377625">
    <property type="protein sequence ID" value="EFJ15005.1"/>
    <property type="molecule type" value="Genomic_DNA"/>
</dbReference>
<sequence length="186" mass="20872">MLSHLADFLKLASSWIANCTACMGGCVGVFKKSPPVRSVEKSRKHKAAKRGSHGHGPPQKDWWSSSSNDMDNNLTNSRSSQRSTSSISGVNHSLDSINAANNGGYINNALTLWTEQRRLWIGDRQRNRSQDPREAAASWRPTYDDLLSNHRPQDLLATNRPFPQPIPLPDMIDFLVDVWEQEGLYD</sequence>
<organism evidence="4">
    <name type="scientific">Selaginella moellendorffii</name>
    <name type="common">Spikemoss</name>
    <dbReference type="NCBI Taxonomy" id="88036"/>
    <lineage>
        <taxon>Eukaryota</taxon>
        <taxon>Viridiplantae</taxon>
        <taxon>Streptophyta</taxon>
        <taxon>Embryophyta</taxon>
        <taxon>Tracheophyta</taxon>
        <taxon>Lycopodiopsida</taxon>
        <taxon>Selaginellales</taxon>
        <taxon>Selaginellaceae</taxon>
        <taxon>Selaginella</taxon>
    </lineage>
</organism>
<evidence type="ECO:0000313" key="4">
    <source>
        <dbReference type="Proteomes" id="UP000001514"/>
    </source>
</evidence>
<keyword evidence="4" id="KW-1185">Reference proteome</keyword>
<dbReference type="InterPro" id="IPR025124">
    <property type="entry name" value="Gag1-like_clamp"/>
</dbReference>
<dbReference type="InParanoid" id="D8SKM1"/>